<evidence type="ECO:0000256" key="2">
    <source>
        <dbReference type="ARBA" id="ARBA00022649"/>
    </source>
</evidence>
<dbReference type="InterPro" id="IPR002934">
    <property type="entry name" value="Polymerase_NTP_transf_dom"/>
</dbReference>
<dbReference type="Gene3D" id="3.30.460.10">
    <property type="entry name" value="Beta Polymerase, domain 2"/>
    <property type="match status" value="1"/>
</dbReference>
<evidence type="ECO:0000256" key="8">
    <source>
        <dbReference type="ARBA" id="ARBA00022842"/>
    </source>
</evidence>
<keyword evidence="7" id="KW-0067">ATP-binding</keyword>
<keyword evidence="8" id="KW-0460">Magnesium</keyword>
<evidence type="ECO:0000256" key="5">
    <source>
        <dbReference type="ARBA" id="ARBA00022723"/>
    </source>
</evidence>
<dbReference type="Proteomes" id="UP000515369">
    <property type="component" value="Chromosome"/>
</dbReference>
<sequence>MTTPIQNQQILNYLKPYQLEWVGIFGSWARGENGPESDLDILIKFIKPVSLLTFVRMERELSEMLALKVDLVSEGGLKNERMRRRVLHDLKLISS</sequence>
<evidence type="ECO:0000313" key="11">
    <source>
        <dbReference type="EMBL" id="QMW02743.1"/>
    </source>
</evidence>
<evidence type="ECO:0000256" key="1">
    <source>
        <dbReference type="ARBA" id="ARBA00001946"/>
    </source>
</evidence>
<feature type="domain" description="Polymerase nucleotidyl transferase" evidence="10">
    <location>
        <begin position="21"/>
        <end position="86"/>
    </location>
</feature>
<dbReference type="AlphaFoldDB" id="A0A7G5GV51"/>
<dbReference type="InterPro" id="IPR043519">
    <property type="entry name" value="NT_sf"/>
</dbReference>
<keyword evidence="12" id="KW-1185">Reference proteome</keyword>
<dbReference type="KEGG" id="sfol:H3H32_33405"/>
<accession>A0A7G5GV51</accession>
<gene>
    <name evidence="11" type="ORF">H3H32_33405</name>
</gene>
<keyword evidence="4" id="KW-0548">Nucleotidyltransferase</keyword>
<dbReference type="SUPFAM" id="SSF81301">
    <property type="entry name" value="Nucleotidyltransferase"/>
    <property type="match status" value="1"/>
</dbReference>
<dbReference type="PANTHER" id="PTHR33571">
    <property type="entry name" value="SSL8005 PROTEIN"/>
    <property type="match status" value="1"/>
</dbReference>
<evidence type="ECO:0000256" key="3">
    <source>
        <dbReference type="ARBA" id="ARBA00022679"/>
    </source>
</evidence>
<evidence type="ECO:0000256" key="4">
    <source>
        <dbReference type="ARBA" id="ARBA00022695"/>
    </source>
</evidence>
<dbReference type="CDD" id="cd05403">
    <property type="entry name" value="NT_KNTase_like"/>
    <property type="match status" value="1"/>
</dbReference>
<keyword evidence="6" id="KW-0547">Nucleotide-binding</keyword>
<dbReference type="Pfam" id="PF01909">
    <property type="entry name" value="NTP_transf_2"/>
    <property type="match status" value="1"/>
</dbReference>
<comment type="similarity">
    <text evidence="9">Belongs to the MntA antitoxin family.</text>
</comment>
<evidence type="ECO:0000256" key="6">
    <source>
        <dbReference type="ARBA" id="ARBA00022741"/>
    </source>
</evidence>
<organism evidence="11 12">
    <name type="scientific">Spirosoma foliorum</name>
    <dbReference type="NCBI Taxonomy" id="2710596"/>
    <lineage>
        <taxon>Bacteria</taxon>
        <taxon>Pseudomonadati</taxon>
        <taxon>Bacteroidota</taxon>
        <taxon>Cytophagia</taxon>
        <taxon>Cytophagales</taxon>
        <taxon>Cytophagaceae</taxon>
        <taxon>Spirosoma</taxon>
    </lineage>
</organism>
<dbReference type="GO" id="GO:0046872">
    <property type="term" value="F:metal ion binding"/>
    <property type="evidence" value="ECO:0007669"/>
    <property type="project" value="UniProtKB-KW"/>
</dbReference>
<evidence type="ECO:0000256" key="7">
    <source>
        <dbReference type="ARBA" id="ARBA00022840"/>
    </source>
</evidence>
<dbReference type="InterPro" id="IPR052038">
    <property type="entry name" value="Type-VII_TA_antitoxin"/>
</dbReference>
<proteinExistence type="inferred from homology"/>
<keyword evidence="5" id="KW-0479">Metal-binding</keyword>
<reference evidence="11 12" key="1">
    <citation type="submission" date="2020-07" db="EMBL/GenBank/DDBJ databases">
        <title>Spirosoma foliorum sp. nov., isolated from the leaves on the Nejang mountain Korea, Republic of.</title>
        <authorList>
            <person name="Ho H."/>
            <person name="Lee Y.-J."/>
            <person name="Nurcahyanto D.-A."/>
            <person name="Kim S.-G."/>
        </authorList>
    </citation>
    <scope>NUCLEOTIDE SEQUENCE [LARGE SCALE GENOMIC DNA]</scope>
    <source>
        <strain evidence="11 12">PL0136</strain>
    </source>
</reference>
<dbReference type="EMBL" id="CP059732">
    <property type="protein sequence ID" value="QMW02743.1"/>
    <property type="molecule type" value="Genomic_DNA"/>
</dbReference>
<evidence type="ECO:0000313" key="12">
    <source>
        <dbReference type="Proteomes" id="UP000515369"/>
    </source>
</evidence>
<evidence type="ECO:0000256" key="9">
    <source>
        <dbReference type="ARBA" id="ARBA00038276"/>
    </source>
</evidence>
<dbReference type="RefSeq" id="WP_182460039.1">
    <property type="nucleotide sequence ID" value="NZ_CP059732.1"/>
</dbReference>
<keyword evidence="2" id="KW-1277">Toxin-antitoxin system</keyword>
<dbReference type="PANTHER" id="PTHR33571:SF14">
    <property type="entry name" value="PROTEIN ADENYLYLTRANSFERASE MJ0435-RELATED"/>
    <property type="match status" value="1"/>
</dbReference>
<comment type="cofactor">
    <cofactor evidence="1">
        <name>Mg(2+)</name>
        <dbReference type="ChEBI" id="CHEBI:18420"/>
    </cofactor>
</comment>
<name>A0A7G5GV51_9BACT</name>
<dbReference type="GO" id="GO:0016779">
    <property type="term" value="F:nucleotidyltransferase activity"/>
    <property type="evidence" value="ECO:0007669"/>
    <property type="project" value="UniProtKB-KW"/>
</dbReference>
<protein>
    <submittedName>
        <fullName evidence="11">Nucleotidyltransferase family protein</fullName>
    </submittedName>
</protein>
<dbReference type="GO" id="GO:0005524">
    <property type="term" value="F:ATP binding"/>
    <property type="evidence" value="ECO:0007669"/>
    <property type="project" value="UniProtKB-KW"/>
</dbReference>
<evidence type="ECO:0000259" key="10">
    <source>
        <dbReference type="Pfam" id="PF01909"/>
    </source>
</evidence>
<keyword evidence="3 11" id="KW-0808">Transferase</keyword>